<proteinExistence type="predicted"/>
<accession>A0AAE1B7M0</accession>
<name>A0AAE1B7M0_9GAST</name>
<organism evidence="1 2">
    <name type="scientific">Elysia crispata</name>
    <name type="common">lettuce slug</name>
    <dbReference type="NCBI Taxonomy" id="231223"/>
    <lineage>
        <taxon>Eukaryota</taxon>
        <taxon>Metazoa</taxon>
        <taxon>Spiralia</taxon>
        <taxon>Lophotrochozoa</taxon>
        <taxon>Mollusca</taxon>
        <taxon>Gastropoda</taxon>
        <taxon>Heterobranchia</taxon>
        <taxon>Euthyneura</taxon>
        <taxon>Panpulmonata</taxon>
        <taxon>Sacoglossa</taxon>
        <taxon>Placobranchoidea</taxon>
        <taxon>Plakobranchidae</taxon>
        <taxon>Elysia</taxon>
    </lineage>
</organism>
<dbReference type="AlphaFoldDB" id="A0AAE1B7M0"/>
<reference evidence="1" key="1">
    <citation type="journal article" date="2023" name="G3 (Bethesda)">
        <title>A reference genome for the long-term kleptoplast-retaining sea slug Elysia crispata morphotype clarki.</title>
        <authorList>
            <person name="Eastman K.E."/>
            <person name="Pendleton A.L."/>
            <person name="Shaikh M.A."/>
            <person name="Suttiyut T."/>
            <person name="Ogas R."/>
            <person name="Tomko P."/>
            <person name="Gavelis G."/>
            <person name="Widhalm J.R."/>
            <person name="Wisecaver J.H."/>
        </authorList>
    </citation>
    <scope>NUCLEOTIDE SEQUENCE</scope>
    <source>
        <strain evidence="1">ECLA1</strain>
    </source>
</reference>
<evidence type="ECO:0000313" key="1">
    <source>
        <dbReference type="EMBL" id="KAK3800451.1"/>
    </source>
</evidence>
<protein>
    <submittedName>
        <fullName evidence="1">Uncharacterized protein</fullName>
    </submittedName>
</protein>
<dbReference type="EMBL" id="JAWDGP010000459">
    <property type="protein sequence ID" value="KAK3800451.1"/>
    <property type="molecule type" value="Genomic_DNA"/>
</dbReference>
<comment type="caution">
    <text evidence="1">The sequence shown here is derived from an EMBL/GenBank/DDBJ whole genome shotgun (WGS) entry which is preliminary data.</text>
</comment>
<sequence length="351" mass="39921">MIKDCADKWALTLNRSKTAATLFSLSSQKETVRLQLDGEKIEILDTPTFLRVTLDPRPTWKPHLEIVENKSIRRLSHMKKLAGTKWGASLKIPRQVYTGNVRPVAEYASSWSTSSKANKTRIDKVLNMGLRIIHGAIKSTAVWQMEKMVNIQPLETRRNFKIQCQAEKAKIPLPHPLHQKLNQPIESRLQRKLLNHKVKELKRKKTALQLPHRTIVSSSLAAYSEVAKEGNNLPQPPPTISYEEAKTLLRNTATHEWQEENERYTFTNDSIHMLDRTGQTTLFRPKTGHCGLNKHLKNMGTAESAQCQCEAAEQTQSTSYKPSPTLRKPDFTFSLQKLQSARGFGCLATTY</sequence>
<gene>
    <name evidence="1" type="ORF">RRG08_052832</name>
</gene>
<dbReference type="Proteomes" id="UP001283361">
    <property type="component" value="Unassembled WGS sequence"/>
</dbReference>
<evidence type="ECO:0000313" key="2">
    <source>
        <dbReference type="Proteomes" id="UP001283361"/>
    </source>
</evidence>
<keyword evidence="2" id="KW-1185">Reference proteome</keyword>